<feature type="coiled-coil region" evidence="3">
    <location>
        <begin position="258"/>
        <end position="285"/>
    </location>
</feature>
<dbReference type="InterPro" id="IPR003439">
    <property type="entry name" value="ABC_transporter-like_ATP-bd"/>
</dbReference>
<evidence type="ECO:0000259" key="4">
    <source>
        <dbReference type="PROSITE" id="PS50893"/>
    </source>
</evidence>
<dbReference type="EMBL" id="AP019822">
    <property type="protein sequence ID" value="BBM36163.1"/>
    <property type="molecule type" value="Genomic_DNA"/>
</dbReference>
<evidence type="ECO:0000256" key="2">
    <source>
        <dbReference type="ARBA" id="ARBA00022840"/>
    </source>
</evidence>
<proteinExistence type="predicted"/>
<dbReference type="STRING" id="714315.GCA_000516535_01087"/>
<keyword evidence="2" id="KW-0067">ATP-binding</keyword>
<evidence type="ECO:0000313" key="6">
    <source>
        <dbReference type="Proteomes" id="UP000321606"/>
    </source>
</evidence>
<dbReference type="InterPro" id="IPR017871">
    <property type="entry name" value="ABC_transporter-like_CS"/>
</dbReference>
<keyword evidence="3" id="KW-0175">Coiled coil</keyword>
<accession>A0A510JDM6</accession>
<feature type="domain" description="ABC transporter" evidence="4">
    <location>
        <begin position="305"/>
        <end position="487"/>
    </location>
</feature>
<dbReference type="InterPro" id="IPR003593">
    <property type="entry name" value="AAA+_ATPase"/>
</dbReference>
<dbReference type="CDD" id="cd03221">
    <property type="entry name" value="ABCF_EF-3"/>
    <property type="match status" value="2"/>
</dbReference>
<gene>
    <name evidence="5" type="ORF">JCM16774_1095</name>
</gene>
<dbReference type="Gene3D" id="3.40.50.300">
    <property type="entry name" value="P-loop containing nucleotide triphosphate hydrolases"/>
    <property type="match status" value="2"/>
</dbReference>
<dbReference type="PANTHER" id="PTHR42855">
    <property type="entry name" value="ABC TRANSPORTER ATP-BINDING SUBUNIT"/>
    <property type="match status" value="1"/>
</dbReference>
<dbReference type="OrthoDB" id="9760950at2"/>
<dbReference type="GO" id="GO:0005524">
    <property type="term" value="F:ATP binding"/>
    <property type="evidence" value="ECO:0007669"/>
    <property type="project" value="UniProtKB-KW"/>
</dbReference>
<dbReference type="Pfam" id="PF00005">
    <property type="entry name" value="ABC_tran"/>
    <property type="match status" value="2"/>
</dbReference>
<evidence type="ECO:0000256" key="1">
    <source>
        <dbReference type="ARBA" id="ARBA00022741"/>
    </source>
</evidence>
<dbReference type="RefSeq" id="WP_026737547.1">
    <property type="nucleotide sequence ID" value="NZ_AP019822.1"/>
</dbReference>
<keyword evidence="1" id="KW-0547">Nucleotide-binding</keyword>
<dbReference type="InterPro" id="IPR051309">
    <property type="entry name" value="ABCF_ATPase"/>
</dbReference>
<evidence type="ECO:0000256" key="3">
    <source>
        <dbReference type="SAM" id="Coils"/>
    </source>
</evidence>
<dbReference type="PROSITE" id="PS00211">
    <property type="entry name" value="ABC_TRANSPORTER_1"/>
    <property type="match status" value="1"/>
</dbReference>
<dbReference type="AlphaFoldDB" id="A0A510JDM6"/>
<feature type="domain" description="ABC transporter" evidence="4">
    <location>
        <begin position="4"/>
        <end position="213"/>
    </location>
</feature>
<evidence type="ECO:0000313" key="5">
    <source>
        <dbReference type="EMBL" id="BBM36163.1"/>
    </source>
</evidence>
<name>A0A510JDM6_9FUSO</name>
<sequence>MSLINISNLSFSYDNNYEMIFENVSFQIDTDWKLGFIGRNGKGKTTFLNILMRKYNYRGTVSSNVTFEYFPYEVKNEKLSTMEILREICPDCEEWKFLKEFSLLEIEEDIINHQFFLLSSGEKTKVLLAALFLKENNFLLIDEPTNHLDINARKIVSRYLKGKKSFILVSHDRNLLDSCIDHILSINKTNIEIQKGNFSTWEKNKRQQDELEIYQNRKLKKEIKRLVKSSKRVAVWSDKVEKTKNLGMGDKGYIGHMAAKMMKRAKSIEKRSDRLIEEKSQLLHNIDIDEKLKLSPLIFHSKRLIEFKNVSLFYNNRLICRDINFKINQGEIISLTGKNGSGKSTILKLIIGKNVKYTGNIYCAKNLKISYVSQDTSDLKGNLFEYIEEKQIDKTLFLSILSKMDFNSLQFEKDISDYSEGQKKKILITASLCEKAHLYIWDEPLNFIDIMSRIQIEELILNYRPTLLFVEHDELFNKKVADRFINL</sequence>
<dbReference type="Proteomes" id="UP000321606">
    <property type="component" value="Chromosome"/>
</dbReference>
<dbReference type="GO" id="GO:0016887">
    <property type="term" value="F:ATP hydrolysis activity"/>
    <property type="evidence" value="ECO:0007669"/>
    <property type="project" value="InterPro"/>
</dbReference>
<organism evidence="5 6">
    <name type="scientific">Pseudoleptotrichia goodfellowii</name>
    <dbReference type="NCBI Taxonomy" id="157692"/>
    <lineage>
        <taxon>Bacteria</taxon>
        <taxon>Fusobacteriati</taxon>
        <taxon>Fusobacteriota</taxon>
        <taxon>Fusobacteriia</taxon>
        <taxon>Fusobacteriales</taxon>
        <taxon>Leptotrichiaceae</taxon>
        <taxon>Pseudoleptotrichia</taxon>
    </lineage>
</organism>
<dbReference type="InterPro" id="IPR027417">
    <property type="entry name" value="P-loop_NTPase"/>
</dbReference>
<dbReference type="PANTHER" id="PTHR42855:SF2">
    <property type="entry name" value="DRUG RESISTANCE ABC TRANSPORTER,ATP-BINDING PROTEIN"/>
    <property type="match status" value="1"/>
</dbReference>
<dbReference type="NCBIfam" id="NF000355">
    <property type="entry name" value="ribo_prot_ABC_F"/>
    <property type="match status" value="1"/>
</dbReference>
<reference evidence="5 6" key="1">
    <citation type="submission" date="2019-07" db="EMBL/GenBank/DDBJ databases">
        <title>Complete Genome Sequence of Leptotrichia goodfellowii Strain JCM 16774.</title>
        <authorList>
            <person name="Watanabe S."/>
            <person name="Cui L."/>
        </authorList>
    </citation>
    <scope>NUCLEOTIDE SEQUENCE [LARGE SCALE GENOMIC DNA]</scope>
    <source>
        <strain evidence="5 6">JCM16774</strain>
    </source>
</reference>
<dbReference type="SUPFAM" id="SSF52540">
    <property type="entry name" value="P-loop containing nucleoside triphosphate hydrolases"/>
    <property type="match status" value="2"/>
</dbReference>
<dbReference type="PROSITE" id="PS50893">
    <property type="entry name" value="ABC_TRANSPORTER_2"/>
    <property type="match status" value="2"/>
</dbReference>
<dbReference type="KEGG" id="lgo:JCM16774_1095"/>
<protein>
    <submittedName>
        <fullName evidence="5">ABC transporter</fullName>
    </submittedName>
</protein>
<dbReference type="SMART" id="SM00382">
    <property type="entry name" value="AAA"/>
    <property type="match status" value="2"/>
</dbReference>